<reference evidence="3 4" key="1">
    <citation type="journal article" date="2021" name="ISME J.">
        <title>Genomic evolution of the class Acidithiobacillia: deep-branching Proteobacteria living in extreme acidic conditions.</title>
        <authorList>
            <person name="Moya-Beltran A."/>
            <person name="Beard S."/>
            <person name="Rojas-Villalobos C."/>
            <person name="Issotta F."/>
            <person name="Gallardo Y."/>
            <person name="Ulloa R."/>
            <person name="Giaveno A."/>
            <person name="Degli Esposti M."/>
            <person name="Johnson D.B."/>
            <person name="Quatrini R."/>
        </authorList>
    </citation>
    <scope>NUCLEOTIDE SEQUENCE [LARGE SCALE GENOMIC DNA]</scope>
    <source>
        <strain evidence="3 4">RW2</strain>
    </source>
</reference>
<accession>A0ABS5ZWP8</accession>
<comment type="caution">
    <text evidence="3">The sequence shown here is derived from an EMBL/GenBank/DDBJ whole genome shotgun (WGS) entry which is preliminary data.</text>
</comment>
<proteinExistence type="predicted"/>
<dbReference type="RefSeq" id="WP_215883237.1">
    <property type="nucleotide sequence ID" value="NZ_JAAOMP010000042.1"/>
</dbReference>
<dbReference type="EMBL" id="JAAOMP010000042">
    <property type="protein sequence ID" value="MBU2759537.1"/>
    <property type="molecule type" value="Genomic_DNA"/>
</dbReference>
<evidence type="ECO:0000256" key="1">
    <source>
        <dbReference type="SAM" id="MobiDB-lite"/>
    </source>
</evidence>
<evidence type="ECO:0000313" key="3">
    <source>
        <dbReference type="EMBL" id="MBU2759537.1"/>
    </source>
</evidence>
<gene>
    <name evidence="3" type="ORF">HAP95_05085</name>
</gene>
<dbReference type="Proteomes" id="UP000755654">
    <property type="component" value="Unassembled WGS sequence"/>
</dbReference>
<evidence type="ECO:0000313" key="4">
    <source>
        <dbReference type="Proteomes" id="UP000755654"/>
    </source>
</evidence>
<feature type="transmembrane region" description="Helical" evidence="2">
    <location>
        <begin position="60"/>
        <end position="80"/>
    </location>
</feature>
<name>A0ABS5ZWP8_9PROT</name>
<keyword evidence="4" id="KW-1185">Reference proteome</keyword>
<protein>
    <submittedName>
        <fullName evidence="3">Uncharacterized protein</fullName>
    </submittedName>
</protein>
<evidence type="ECO:0000256" key="2">
    <source>
        <dbReference type="SAM" id="Phobius"/>
    </source>
</evidence>
<sequence length="178" mass="20434">MTDQTDTPYSVDAHNPDDPPAHRDLAENRVFLLLLTTSRVLLLSFPVALLDAFVGRWVDMAINIGIGLTGVLLRIFLGLLNHEAPEQWFAEPPILRLILCLLYETDSCVAFKQELRDMNTEREANQYLSPRAGSRSSLRLQGQAWTRHRLPARSLPKQRLAGYRLQRRLQNLDNSRRF</sequence>
<feature type="transmembrane region" description="Helical" evidence="2">
    <location>
        <begin position="30"/>
        <end position="54"/>
    </location>
</feature>
<organism evidence="3 4">
    <name type="scientific">Acidithiobacillus sulfurivorans</name>
    <dbReference type="NCBI Taxonomy" id="1958756"/>
    <lineage>
        <taxon>Bacteria</taxon>
        <taxon>Pseudomonadati</taxon>
        <taxon>Pseudomonadota</taxon>
        <taxon>Acidithiobacillia</taxon>
        <taxon>Acidithiobacillales</taxon>
        <taxon>Acidithiobacillaceae</taxon>
        <taxon>Acidithiobacillus</taxon>
    </lineage>
</organism>
<keyword evidence="2" id="KW-0812">Transmembrane</keyword>
<feature type="region of interest" description="Disordered" evidence="1">
    <location>
        <begin position="1"/>
        <end position="21"/>
    </location>
</feature>
<keyword evidence="2" id="KW-1133">Transmembrane helix</keyword>
<keyword evidence="2" id="KW-0472">Membrane</keyword>